<dbReference type="PANTHER" id="PTHR23015:SF4">
    <property type="entry name" value="DUF38 DOMAIN-CONTAINING PROTEIN-RELATED"/>
    <property type="match status" value="1"/>
</dbReference>
<dbReference type="InterPro" id="IPR001810">
    <property type="entry name" value="F-box_dom"/>
</dbReference>
<dbReference type="InterPro" id="IPR002900">
    <property type="entry name" value="DUF38/FTH_CAE_spp"/>
</dbReference>
<evidence type="ECO:0000259" key="1">
    <source>
        <dbReference type="PROSITE" id="PS50181"/>
    </source>
</evidence>
<dbReference type="PROSITE" id="PS50181">
    <property type="entry name" value="FBOX"/>
    <property type="match status" value="1"/>
</dbReference>
<name>G0N1I4_CAEBE</name>
<dbReference type="PANTHER" id="PTHR23015">
    <property type="entry name" value="UNCHARACTERIZED C.ELEGANS PROTEIN"/>
    <property type="match status" value="1"/>
</dbReference>
<dbReference type="GO" id="GO:0045087">
    <property type="term" value="P:innate immune response"/>
    <property type="evidence" value="ECO:0007669"/>
    <property type="project" value="TreeGrafter"/>
</dbReference>
<dbReference type="Pfam" id="PF01827">
    <property type="entry name" value="FTH"/>
    <property type="match status" value="1"/>
</dbReference>
<reference evidence="3" key="1">
    <citation type="submission" date="2011-07" db="EMBL/GenBank/DDBJ databases">
        <authorList>
            <consortium name="Caenorhabditis brenneri Sequencing and Analysis Consortium"/>
            <person name="Wilson R.K."/>
        </authorList>
    </citation>
    <scope>NUCLEOTIDE SEQUENCE [LARGE SCALE GENOMIC DNA]</scope>
    <source>
        <strain evidence="3">PB2801</strain>
    </source>
</reference>
<dbReference type="SMART" id="SM00256">
    <property type="entry name" value="FBOX"/>
    <property type="match status" value="1"/>
</dbReference>
<dbReference type="Proteomes" id="UP000008068">
    <property type="component" value="Unassembled WGS sequence"/>
</dbReference>
<keyword evidence="3" id="KW-1185">Reference proteome</keyword>
<dbReference type="AlphaFoldDB" id="G0N1I4"/>
<dbReference type="eggNOG" id="ENOG502TJXQ">
    <property type="taxonomic scope" value="Eukaryota"/>
</dbReference>
<dbReference type="HOGENOM" id="CLU_030831_0_2_1"/>
<dbReference type="Pfam" id="PF00646">
    <property type="entry name" value="F-box"/>
    <property type="match status" value="1"/>
</dbReference>
<dbReference type="OrthoDB" id="5911267at2759"/>
<evidence type="ECO:0000313" key="2">
    <source>
        <dbReference type="EMBL" id="EGT50138.1"/>
    </source>
</evidence>
<accession>G0N1I4</accession>
<dbReference type="InParanoid" id="G0N1I4"/>
<dbReference type="EMBL" id="GL379827">
    <property type="protein sequence ID" value="EGT50138.1"/>
    <property type="molecule type" value="Genomic_DNA"/>
</dbReference>
<proteinExistence type="predicted"/>
<gene>
    <name evidence="2" type="ORF">CAEBREN_01309</name>
</gene>
<protein>
    <recommendedName>
        <fullName evidence="1">F-box domain-containing protein</fullName>
    </recommendedName>
</protein>
<evidence type="ECO:0000313" key="3">
    <source>
        <dbReference type="Proteomes" id="UP000008068"/>
    </source>
</evidence>
<organism evidence="3">
    <name type="scientific">Caenorhabditis brenneri</name>
    <name type="common">Nematode worm</name>
    <dbReference type="NCBI Taxonomy" id="135651"/>
    <lineage>
        <taxon>Eukaryota</taxon>
        <taxon>Metazoa</taxon>
        <taxon>Ecdysozoa</taxon>
        <taxon>Nematoda</taxon>
        <taxon>Chromadorea</taxon>
        <taxon>Rhabditida</taxon>
        <taxon>Rhabditina</taxon>
        <taxon>Rhabditomorpha</taxon>
        <taxon>Rhabditoidea</taxon>
        <taxon>Rhabditidae</taxon>
        <taxon>Peloderinae</taxon>
        <taxon>Caenorhabditis</taxon>
    </lineage>
</organism>
<sequence>MAAPVDIMSEKSEKCEFVSIMPDSPPTSLLTMPEDVMRKIMEEIEYVDIQRLRKTCFTLRNIIDTIKPKPGLDHIDISGSADNLSVSFYGFQKWALYPRGPKVWIEYRKTNITWHRSDEDREKTMDNENFLDVFSRDFGSFLSFKPIIGRFSITSEQNGLKTIRKSLESSGKTPLKVRFLSISNATCQEDVLDILPFICPKSLEILRINCFRDDPTDTNFVEELTRGKFEIWDISKIMELEHWKKVENWDMRRIKVQVGSQNIEHFRDAKFCMKQLTVEDMIRVKENFLHSTYSKYLLLFFQRLPDKDVLNERFGQPHRLQNHTYYSPFPTQSWFFRRPDNFVICIDLTENCFVFDLKHIEYVPEEVRMNFL</sequence>
<dbReference type="InterPro" id="IPR040161">
    <property type="entry name" value="FB224"/>
</dbReference>
<feature type="domain" description="F-box" evidence="1">
    <location>
        <begin position="26"/>
        <end position="65"/>
    </location>
</feature>
<dbReference type="OMA" id="EILRINC"/>
<dbReference type="CDD" id="cd22150">
    <property type="entry name" value="F-box_CeFBXA-like"/>
    <property type="match status" value="1"/>
</dbReference>